<feature type="domain" description="RNase H type-1" evidence="1">
    <location>
        <begin position="177"/>
        <end position="251"/>
    </location>
</feature>
<dbReference type="Proteomes" id="UP000266861">
    <property type="component" value="Unassembled WGS sequence"/>
</dbReference>
<dbReference type="InterPro" id="IPR012337">
    <property type="entry name" value="RNaseH-like_sf"/>
</dbReference>
<dbReference type="EMBL" id="PQFF01000403">
    <property type="protein sequence ID" value="RHZ52424.1"/>
    <property type="molecule type" value="Genomic_DNA"/>
</dbReference>
<reference evidence="2 3" key="1">
    <citation type="submission" date="2018-08" db="EMBL/GenBank/DDBJ databases">
        <title>Genome and evolution of the arbuscular mycorrhizal fungus Diversispora epigaea (formerly Glomus versiforme) and its bacterial endosymbionts.</title>
        <authorList>
            <person name="Sun X."/>
            <person name="Fei Z."/>
            <person name="Harrison M."/>
        </authorList>
    </citation>
    <scope>NUCLEOTIDE SEQUENCE [LARGE SCALE GENOMIC DNA]</scope>
    <source>
        <strain evidence="2 3">IT104</strain>
    </source>
</reference>
<accession>A0A397GSC2</accession>
<name>A0A397GSC2_9GLOM</name>
<dbReference type="Gene3D" id="3.30.420.10">
    <property type="entry name" value="Ribonuclease H-like superfamily/Ribonuclease H"/>
    <property type="match status" value="1"/>
</dbReference>
<comment type="caution">
    <text evidence="2">The sequence shown here is derived from an EMBL/GenBank/DDBJ whole genome shotgun (WGS) entry which is preliminary data.</text>
</comment>
<dbReference type="InterPro" id="IPR002156">
    <property type="entry name" value="RNaseH_domain"/>
</dbReference>
<organism evidence="2 3">
    <name type="scientific">Diversispora epigaea</name>
    <dbReference type="NCBI Taxonomy" id="1348612"/>
    <lineage>
        <taxon>Eukaryota</taxon>
        <taxon>Fungi</taxon>
        <taxon>Fungi incertae sedis</taxon>
        <taxon>Mucoromycota</taxon>
        <taxon>Glomeromycotina</taxon>
        <taxon>Glomeromycetes</taxon>
        <taxon>Diversisporales</taxon>
        <taxon>Diversisporaceae</taxon>
        <taxon>Diversispora</taxon>
    </lineage>
</organism>
<gene>
    <name evidence="2" type="ORF">Glove_461g8</name>
</gene>
<keyword evidence="3" id="KW-1185">Reference proteome</keyword>
<evidence type="ECO:0000259" key="1">
    <source>
        <dbReference type="Pfam" id="PF00075"/>
    </source>
</evidence>
<sequence length="468" mass="54327">MDDVFVQFKLFLHTHIWKDRCTAVKKWETENGINLQSLTSVNAVSCWNTETIEEPLRHFTKKLGKAKHSIKWRLLNRNIFTISAFKSKQIQWESSWRTTMLSYIDRNVIDNKETRQRAFNVKLFNNELPTLEKLKDRFPKIYENDSCIRCNLEKEDQKIRNETLDTIVTSQTNNTDNNSVLNNNSQAAIDAIANAATNPRKAHRKLKNWTIVKAIEEIANVQNLTLRLEKVKAHSGVIHNETADKLAREGCLKPVCSPDLQSLTSVNAVSCWNTETIEEPLRHFTKKLGKAKHSIKWRLLNRNIFTISAFKSKQIQWESSWRTTMLSYIDRNVIDNKETRQRAFNVKLFNNELPTLEKLKDRFPKIYENDSCIRCNLEKEDQVHVLTCPKNLIDIHSCRNKLINLLVNKTTTVACGDTCKNMCKTLEALKELHIPRDVNTRDADHLSFIDVILGLIPITVYDIVLQKV</sequence>
<dbReference type="SUPFAM" id="SSF53098">
    <property type="entry name" value="Ribonuclease H-like"/>
    <property type="match status" value="1"/>
</dbReference>
<proteinExistence type="predicted"/>
<dbReference type="STRING" id="1348612.A0A397GSC2"/>
<dbReference type="InterPro" id="IPR036397">
    <property type="entry name" value="RNaseH_sf"/>
</dbReference>
<dbReference type="GO" id="GO:0004523">
    <property type="term" value="F:RNA-DNA hybrid ribonuclease activity"/>
    <property type="evidence" value="ECO:0007669"/>
    <property type="project" value="InterPro"/>
</dbReference>
<protein>
    <recommendedName>
        <fullName evidence="1">RNase H type-1 domain-containing protein</fullName>
    </recommendedName>
</protein>
<dbReference type="GO" id="GO:0003676">
    <property type="term" value="F:nucleic acid binding"/>
    <property type="evidence" value="ECO:0007669"/>
    <property type="project" value="InterPro"/>
</dbReference>
<evidence type="ECO:0000313" key="3">
    <source>
        <dbReference type="Proteomes" id="UP000266861"/>
    </source>
</evidence>
<dbReference type="Pfam" id="PF00075">
    <property type="entry name" value="RNase_H"/>
    <property type="match status" value="1"/>
</dbReference>
<dbReference type="AlphaFoldDB" id="A0A397GSC2"/>
<evidence type="ECO:0000313" key="2">
    <source>
        <dbReference type="EMBL" id="RHZ52424.1"/>
    </source>
</evidence>